<dbReference type="PANTHER" id="PTHR15020">
    <property type="entry name" value="FLAVIN REDUCTASE-RELATED"/>
    <property type="match status" value="1"/>
</dbReference>
<dbReference type="SUPFAM" id="SSF51735">
    <property type="entry name" value="NAD(P)-binding Rossmann-fold domains"/>
    <property type="match status" value="1"/>
</dbReference>
<feature type="domain" description="NAD(P)-binding" evidence="3">
    <location>
        <begin position="370"/>
        <end position="471"/>
    </location>
</feature>
<dbReference type="PANTHER" id="PTHR15020:SF50">
    <property type="entry name" value="UPF0659 PROTEIN YMR090W"/>
    <property type="match status" value="1"/>
</dbReference>
<accession>A0A7S0BPL2</accession>
<evidence type="ECO:0000259" key="1">
    <source>
        <dbReference type="Pfam" id="PF05368"/>
    </source>
</evidence>
<evidence type="ECO:0000259" key="2">
    <source>
        <dbReference type="Pfam" id="PF08547"/>
    </source>
</evidence>
<dbReference type="AlphaFoldDB" id="A0A7S0BPL2"/>
<dbReference type="Gene3D" id="3.40.50.720">
    <property type="entry name" value="NAD(P)-binding Rossmann-like Domain"/>
    <property type="match status" value="2"/>
</dbReference>
<organism evidence="4">
    <name type="scientific">Rhodosorus marinus</name>
    <dbReference type="NCBI Taxonomy" id="101924"/>
    <lineage>
        <taxon>Eukaryota</taxon>
        <taxon>Rhodophyta</taxon>
        <taxon>Stylonematophyceae</taxon>
        <taxon>Stylonematales</taxon>
        <taxon>Stylonemataceae</taxon>
        <taxon>Rhodosorus</taxon>
    </lineage>
</organism>
<reference evidence="4" key="1">
    <citation type="submission" date="2021-01" db="EMBL/GenBank/DDBJ databases">
        <authorList>
            <person name="Corre E."/>
            <person name="Pelletier E."/>
            <person name="Niang G."/>
            <person name="Scheremetjew M."/>
            <person name="Finn R."/>
            <person name="Kale V."/>
            <person name="Holt S."/>
            <person name="Cochrane G."/>
            <person name="Meng A."/>
            <person name="Brown T."/>
            <person name="Cohen L."/>
        </authorList>
    </citation>
    <scope>NUCLEOTIDE SEQUENCE</scope>
    <source>
        <strain evidence="4">UTEX LB 2760</strain>
    </source>
</reference>
<feature type="domain" description="NmrA-like" evidence="1">
    <location>
        <begin position="67"/>
        <end position="141"/>
    </location>
</feature>
<name>A0A7S0BPL2_9RHOD</name>
<proteinExistence type="predicted"/>
<sequence length="516" mass="57229">MAEAGFVNGTGISFRVRGGRAGKCVRMAENGRKPWPAARFLKDFVFFTPIGKMMNPPPTSFQSPMEKGTVVVTGATGGVGKRVVREFLKRGYKVRALVRSEERARKILGADADKVDLLVSDLYNLHEDFFKDANAVVSCTGTMVGPTEDTPDREKYYQGVVFYPPVILEDTPENVEYRGIKELAEKTKVLGENTTKILSFENVEDAKKLWGIIDDVVMGGVSESNIRIVDGNGVFDGFVSTANNGGFASVRSRTSDKPFQLSPSAVGFSLRAKGDGNRFKLIVRTEEKWDGVGFSYSFDTTKDQWIDVQVPFDELIPVFRAKTVDAKFDPRQIRSFQLMLSKFEYDGKLNPKFTAGRFVLEVASISTYSNAPKVVHISTAGVTRVHRKDEFPDLEKEPPAVRMNEMLGRILDWKLAGEDCIRQAGVPYLIVRPCALTEENPSGSLQYSQGDTLKGKVPRDDIAKLAVDAIQFGSKSNITIEVAEGGQVTNYGQALRLEGEDKEQSREYAEFPYVPK</sequence>
<dbReference type="InterPro" id="IPR013857">
    <property type="entry name" value="NADH-UbQ_OxRdtase-assoc_prot30"/>
</dbReference>
<gene>
    <name evidence="4" type="ORF">RMAR0315_LOCUS9960</name>
</gene>
<dbReference type="Pfam" id="PF13460">
    <property type="entry name" value="NAD_binding_10"/>
    <property type="match status" value="1"/>
</dbReference>
<dbReference type="EMBL" id="HBEK01018223">
    <property type="protein sequence ID" value="CAD8399967.1"/>
    <property type="molecule type" value="Transcribed_RNA"/>
</dbReference>
<evidence type="ECO:0008006" key="5">
    <source>
        <dbReference type="Google" id="ProtNLM"/>
    </source>
</evidence>
<dbReference type="Pfam" id="PF05368">
    <property type="entry name" value="NmrA"/>
    <property type="match status" value="1"/>
</dbReference>
<protein>
    <recommendedName>
        <fullName evidence="5">NADH:ubiquinone oxidoreductase intermediate-associated protein 30 domain-containing protein</fullName>
    </recommendedName>
</protein>
<dbReference type="InterPro" id="IPR008979">
    <property type="entry name" value="Galactose-bd-like_sf"/>
</dbReference>
<evidence type="ECO:0000259" key="3">
    <source>
        <dbReference type="Pfam" id="PF13460"/>
    </source>
</evidence>
<dbReference type="InterPro" id="IPR008030">
    <property type="entry name" value="NmrA-like"/>
</dbReference>
<dbReference type="InterPro" id="IPR036291">
    <property type="entry name" value="NAD(P)-bd_dom_sf"/>
</dbReference>
<evidence type="ECO:0000313" key="4">
    <source>
        <dbReference type="EMBL" id="CAD8399967.1"/>
    </source>
</evidence>
<dbReference type="InterPro" id="IPR016040">
    <property type="entry name" value="NAD(P)-bd_dom"/>
</dbReference>
<dbReference type="SUPFAM" id="SSF49785">
    <property type="entry name" value="Galactose-binding domain-like"/>
    <property type="match status" value="1"/>
</dbReference>
<feature type="domain" description="NADH:ubiquinone oxidoreductase intermediate-associated protein 30" evidence="2">
    <location>
        <begin position="200"/>
        <end position="362"/>
    </location>
</feature>
<dbReference type="Pfam" id="PF08547">
    <property type="entry name" value="CIA30"/>
    <property type="match status" value="1"/>
</dbReference>